<dbReference type="GO" id="GO:0005525">
    <property type="term" value="F:GTP binding"/>
    <property type="evidence" value="ECO:0007669"/>
    <property type="project" value="UniProtKB-KW"/>
</dbReference>
<dbReference type="CDD" id="cd03713">
    <property type="entry name" value="EFG_mtEFG_C"/>
    <property type="match status" value="1"/>
</dbReference>
<dbReference type="InterPro" id="IPR009022">
    <property type="entry name" value="EFG_III"/>
</dbReference>
<dbReference type="InterPro" id="IPR000795">
    <property type="entry name" value="T_Tr_GTP-bd_dom"/>
</dbReference>
<dbReference type="InterPro" id="IPR004540">
    <property type="entry name" value="Transl_elong_EFG/EF2"/>
</dbReference>
<proteinExistence type="inferred from homology"/>
<dbReference type="Gene3D" id="3.40.50.300">
    <property type="entry name" value="P-loop containing nucleotide triphosphate hydrolases"/>
    <property type="match status" value="1"/>
</dbReference>
<dbReference type="InterPro" id="IPR020568">
    <property type="entry name" value="Ribosomal_Su5_D2-typ_SF"/>
</dbReference>
<keyword evidence="5" id="KW-0251">Elongation factor</keyword>
<comment type="caution">
    <text evidence="5">The sequence shown here is derived from an EMBL/GenBank/DDBJ whole genome shotgun (WGS) entry which is preliminary data.</text>
</comment>
<dbReference type="CDD" id="cd16262">
    <property type="entry name" value="EFG_III"/>
    <property type="match status" value="1"/>
</dbReference>
<protein>
    <submittedName>
        <fullName evidence="5">Elongation factor G</fullName>
    </submittedName>
</protein>
<accession>A0A644V4K2</accession>
<dbReference type="SUPFAM" id="SSF54980">
    <property type="entry name" value="EF-G C-terminal domain-like"/>
    <property type="match status" value="2"/>
</dbReference>
<dbReference type="Pfam" id="PF00679">
    <property type="entry name" value="EFG_C"/>
    <property type="match status" value="1"/>
</dbReference>
<dbReference type="PROSITE" id="PS51722">
    <property type="entry name" value="G_TR_2"/>
    <property type="match status" value="1"/>
</dbReference>
<dbReference type="Pfam" id="PF22042">
    <property type="entry name" value="EF-G_D2"/>
    <property type="match status" value="1"/>
</dbReference>
<dbReference type="SUPFAM" id="SSF50447">
    <property type="entry name" value="Translation proteins"/>
    <property type="match status" value="1"/>
</dbReference>
<dbReference type="Pfam" id="PF03764">
    <property type="entry name" value="EFG_IV"/>
    <property type="match status" value="1"/>
</dbReference>
<evidence type="ECO:0000259" key="4">
    <source>
        <dbReference type="PROSITE" id="PS51722"/>
    </source>
</evidence>
<dbReference type="InterPro" id="IPR047872">
    <property type="entry name" value="EFG_IV"/>
</dbReference>
<dbReference type="CDD" id="cd04088">
    <property type="entry name" value="EFG_mtEFG_II"/>
    <property type="match status" value="1"/>
</dbReference>
<dbReference type="EMBL" id="VSSQ01000218">
    <property type="protein sequence ID" value="MPL86214.1"/>
    <property type="molecule type" value="Genomic_DNA"/>
</dbReference>
<dbReference type="SMART" id="SM00889">
    <property type="entry name" value="EFG_IV"/>
    <property type="match status" value="1"/>
</dbReference>
<dbReference type="CDD" id="cd04170">
    <property type="entry name" value="EF-G_bact"/>
    <property type="match status" value="1"/>
</dbReference>
<dbReference type="Gene3D" id="3.30.70.870">
    <property type="entry name" value="Elongation Factor G (Translational Gtpase), domain 3"/>
    <property type="match status" value="1"/>
</dbReference>
<keyword evidence="5" id="KW-0648">Protein biosynthesis</keyword>
<dbReference type="InterPro" id="IPR035649">
    <property type="entry name" value="EFG_V"/>
</dbReference>
<dbReference type="InterPro" id="IPR053905">
    <property type="entry name" value="EF-G-like_DII"/>
</dbReference>
<dbReference type="GO" id="GO:0003924">
    <property type="term" value="F:GTPase activity"/>
    <property type="evidence" value="ECO:0007669"/>
    <property type="project" value="InterPro"/>
</dbReference>
<dbReference type="Gene3D" id="3.30.230.10">
    <property type="match status" value="1"/>
</dbReference>
<dbReference type="InterPro" id="IPR005517">
    <property type="entry name" value="Transl_elong_EFG/EF2_IV"/>
</dbReference>
<comment type="similarity">
    <text evidence="1">Belongs to the TRAFAC class translation factor GTPase superfamily. Classic translation factor GTPase family. EF-G/EF-2 subfamily.</text>
</comment>
<dbReference type="NCBIfam" id="TIGR00231">
    <property type="entry name" value="small_GTP"/>
    <property type="match status" value="1"/>
</dbReference>
<organism evidence="5">
    <name type="scientific">bioreactor metagenome</name>
    <dbReference type="NCBI Taxonomy" id="1076179"/>
    <lineage>
        <taxon>unclassified sequences</taxon>
        <taxon>metagenomes</taxon>
        <taxon>ecological metagenomes</taxon>
    </lineage>
</organism>
<name>A0A644V4K2_9ZZZZ</name>
<dbReference type="Gene3D" id="3.30.70.240">
    <property type="match status" value="1"/>
</dbReference>
<dbReference type="PANTHER" id="PTHR43261">
    <property type="entry name" value="TRANSLATION ELONGATION FACTOR G-RELATED"/>
    <property type="match status" value="1"/>
</dbReference>
<dbReference type="CDD" id="cd01434">
    <property type="entry name" value="EFG_mtEFG1_IV"/>
    <property type="match status" value="1"/>
</dbReference>
<gene>
    <name evidence="5" type="primary">fusA_21</name>
    <name evidence="5" type="ORF">SDC9_32191</name>
</gene>
<evidence type="ECO:0000256" key="2">
    <source>
        <dbReference type="ARBA" id="ARBA00022741"/>
    </source>
</evidence>
<dbReference type="NCBIfam" id="TIGR00484">
    <property type="entry name" value="EF-G"/>
    <property type="match status" value="1"/>
</dbReference>
<dbReference type="InterPro" id="IPR005225">
    <property type="entry name" value="Small_GTP-bd"/>
</dbReference>
<dbReference type="GO" id="GO:0032790">
    <property type="term" value="P:ribosome disassembly"/>
    <property type="evidence" value="ECO:0007669"/>
    <property type="project" value="TreeGrafter"/>
</dbReference>
<sequence>MKEYTGDKIRNVAIVGHGGAGTTSVTEALLYRSGAISRMCKVEDGATTTDYEPEEIKRGVSVNATLAPVEWRDSKINFIDTPGFSDFVAEVKGAFRAVDSALIVVCAISGVQVGTEQCWKMAEEAKLPRIVFVNKMDRDNADYDSILHNLRTKFGKRVLPLELPLGKAEDFCGVIDVFKMKAYKASGNGSDEIDIPSDMLEWAKDAHDKMVEAAVEADDNCMMRYLEGDTISDEEIKSCLIKGIRQAIIFPVICGSAYKNIGLGRLMNAVIDYTYPAILNDYTVTDIKTGKEIIRDANAPMAALVFKTTSDPFVGRLSFLRVFSGNIASDSTIYNASREQEERIGTVFTMLGKSQIPMKTITAGDIGVVSKLQYTATGDTISDKASPVKFAPIVFPLPMYTRAIYAKKKGEEEKIANALNRLMDEDPTIIVSRNTVTKETLISGMGDQHIEIIMERMKRKFGVEAQLKAPIIEYRETVRGTAEVEGKHKKQSGGHGQYGHVVIKMEPLNPGEGFEFVDKIFGGAIPRQYIPAVEKGMRESLEHGILAGYPVVDLRITLLDGSYHAVDSSEMAFKIASHQAFQKASEKANPVLLEPYYNLNVYCTEGMMGDVIGDLNTKRGRILGMQSMDDGMSCVKAQVPYAELAEYAVDLRALTQGLGTFEIKFDHYEDVPQRLAEKIIAERKAQLAEDK</sequence>
<reference evidence="5" key="1">
    <citation type="submission" date="2019-08" db="EMBL/GenBank/DDBJ databases">
        <authorList>
            <person name="Kucharzyk K."/>
            <person name="Murdoch R.W."/>
            <person name="Higgins S."/>
            <person name="Loffler F."/>
        </authorList>
    </citation>
    <scope>NUCLEOTIDE SEQUENCE</scope>
</reference>
<dbReference type="Gene3D" id="2.40.30.10">
    <property type="entry name" value="Translation factors"/>
    <property type="match status" value="1"/>
</dbReference>
<dbReference type="SMART" id="SM00838">
    <property type="entry name" value="EFG_C"/>
    <property type="match status" value="1"/>
</dbReference>
<dbReference type="InterPro" id="IPR009000">
    <property type="entry name" value="Transl_B-barrel_sf"/>
</dbReference>
<dbReference type="InterPro" id="IPR035647">
    <property type="entry name" value="EFG_III/V"/>
</dbReference>
<keyword evidence="2" id="KW-0547">Nucleotide-binding</keyword>
<evidence type="ECO:0000256" key="1">
    <source>
        <dbReference type="ARBA" id="ARBA00005870"/>
    </source>
</evidence>
<dbReference type="NCBIfam" id="NF009891">
    <property type="entry name" value="PRK13351.1-1"/>
    <property type="match status" value="1"/>
</dbReference>
<evidence type="ECO:0000256" key="3">
    <source>
        <dbReference type="ARBA" id="ARBA00023134"/>
    </source>
</evidence>
<dbReference type="NCBIfam" id="NF009381">
    <property type="entry name" value="PRK12740.1-5"/>
    <property type="match status" value="1"/>
</dbReference>
<dbReference type="FunFam" id="3.30.230.10:FF:000003">
    <property type="entry name" value="Elongation factor G"/>
    <property type="match status" value="1"/>
</dbReference>
<dbReference type="FunFam" id="3.30.70.240:FF:000001">
    <property type="entry name" value="Elongation factor G"/>
    <property type="match status" value="1"/>
</dbReference>
<dbReference type="InterPro" id="IPR000640">
    <property type="entry name" value="EFG_V-like"/>
</dbReference>
<dbReference type="PANTHER" id="PTHR43261:SF6">
    <property type="entry name" value="ELONGATION FACTOR G-LIKE PROTEIN"/>
    <property type="match status" value="1"/>
</dbReference>
<dbReference type="InterPro" id="IPR014721">
    <property type="entry name" value="Ribsml_uS5_D2-typ_fold_subgr"/>
</dbReference>
<dbReference type="InterPro" id="IPR041095">
    <property type="entry name" value="EFG_II"/>
</dbReference>
<dbReference type="PRINTS" id="PR00315">
    <property type="entry name" value="ELONGATNFCT"/>
</dbReference>
<dbReference type="InterPro" id="IPR027417">
    <property type="entry name" value="P-loop_NTPase"/>
</dbReference>
<dbReference type="Pfam" id="PF00009">
    <property type="entry name" value="GTP_EFTU"/>
    <property type="match status" value="1"/>
</dbReference>
<dbReference type="GO" id="GO:0003746">
    <property type="term" value="F:translation elongation factor activity"/>
    <property type="evidence" value="ECO:0007669"/>
    <property type="project" value="UniProtKB-KW"/>
</dbReference>
<dbReference type="Pfam" id="PF14492">
    <property type="entry name" value="EFG_III"/>
    <property type="match status" value="1"/>
</dbReference>
<feature type="domain" description="Tr-type G" evidence="4">
    <location>
        <begin position="7"/>
        <end position="278"/>
    </location>
</feature>
<dbReference type="SUPFAM" id="SSF54211">
    <property type="entry name" value="Ribosomal protein S5 domain 2-like"/>
    <property type="match status" value="1"/>
</dbReference>
<dbReference type="SUPFAM" id="SSF52540">
    <property type="entry name" value="P-loop containing nucleoside triphosphate hydrolases"/>
    <property type="match status" value="1"/>
</dbReference>
<dbReference type="AlphaFoldDB" id="A0A644V4K2"/>
<evidence type="ECO:0000313" key="5">
    <source>
        <dbReference type="EMBL" id="MPL86214.1"/>
    </source>
</evidence>
<dbReference type="NCBIfam" id="NF009379">
    <property type="entry name" value="PRK12740.1-3"/>
    <property type="match status" value="1"/>
</dbReference>
<keyword evidence="3" id="KW-0342">GTP-binding</keyword>